<dbReference type="Gene3D" id="3.40.50.1110">
    <property type="entry name" value="SGNH hydrolase"/>
    <property type="match status" value="1"/>
</dbReference>
<accession>A0AAN8K6N7</accession>
<dbReference type="InterPro" id="IPR036514">
    <property type="entry name" value="SGNH_hydro_sf"/>
</dbReference>
<protein>
    <recommendedName>
        <fullName evidence="1">SGNH hydrolase-type esterase domain-containing protein</fullName>
    </recommendedName>
</protein>
<feature type="domain" description="SGNH hydrolase-type esterase" evidence="1">
    <location>
        <begin position="25"/>
        <end position="151"/>
    </location>
</feature>
<gene>
    <name evidence="2" type="ORF">SNE40_001186</name>
</gene>
<evidence type="ECO:0000259" key="1">
    <source>
        <dbReference type="Pfam" id="PF13472"/>
    </source>
</evidence>
<dbReference type="Proteomes" id="UP001347796">
    <property type="component" value="Unassembled WGS sequence"/>
</dbReference>
<proteinExistence type="predicted"/>
<dbReference type="InterPro" id="IPR013830">
    <property type="entry name" value="SGNH_hydro"/>
</dbReference>
<dbReference type="AlphaFoldDB" id="A0AAN8K6N7"/>
<comment type="caution">
    <text evidence="2">The sequence shown here is derived from an EMBL/GenBank/DDBJ whole genome shotgun (WGS) entry which is preliminary data.</text>
</comment>
<keyword evidence="3" id="KW-1185">Reference proteome</keyword>
<dbReference type="EMBL" id="JAZGQO010000001">
    <property type="protein sequence ID" value="KAK6195841.1"/>
    <property type="molecule type" value="Genomic_DNA"/>
</dbReference>
<dbReference type="SUPFAM" id="SSF52266">
    <property type="entry name" value="SGNH hydrolase"/>
    <property type="match status" value="1"/>
</dbReference>
<reference evidence="2 3" key="1">
    <citation type="submission" date="2024-01" db="EMBL/GenBank/DDBJ databases">
        <title>The genome of the rayed Mediterranean limpet Patella caerulea (Linnaeus, 1758).</title>
        <authorList>
            <person name="Anh-Thu Weber A."/>
            <person name="Halstead-Nussloch G."/>
        </authorList>
    </citation>
    <scope>NUCLEOTIDE SEQUENCE [LARGE SCALE GENOMIC DNA]</scope>
    <source>
        <strain evidence="2">AATW-2023a</strain>
        <tissue evidence="2">Whole specimen</tissue>
    </source>
</reference>
<organism evidence="2 3">
    <name type="scientific">Patella caerulea</name>
    <name type="common">Rayed Mediterranean limpet</name>
    <dbReference type="NCBI Taxonomy" id="87958"/>
    <lineage>
        <taxon>Eukaryota</taxon>
        <taxon>Metazoa</taxon>
        <taxon>Spiralia</taxon>
        <taxon>Lophotrochozoa</taxon>
        <taxon>Mollusca</taxon>
        <taxon>Gastropoda</taxon>
        <taxon>Patellogastropoda</taxon>
        <taxon>Patelloidea</taxon>
        <taxon>Patellidae</taxon>
        <taxon>Patella</taxon>
    </lineage>
</organism>
<name>A0AAN8K6N7_PATCE</name>
<evidence type="ECO:0000313" key="3">
    <source>
        <dbReference type="Proteomes" id="UP001347796"/>
    </source>
</evidence>
<sequence>MILGSSILKYLDLKRIDKSFSTSIRTISGARIKDMINYVERFHPSSIPQNIVYLIGSNNSSTNMNIDRCSEEYRDLVRLTNLKFPSAIVHFIELLPRGKQTENDNIKRLNQRLRQVCENLKCCFVKSNYVFQNDEGTIDNSLYQGDGTHLNCSKGTAKLASLLKDVLSLHVTSGRPLSVLSSHPYPMNNPTPARTHVRQPRWSPIHNINLPKPPSSNLFQLPPFPFYPPPTCMPSQLPPPHNWYHTYKRNST</sequence>
<evidence type="ECO:0000313" key="2">
    <source>
        <dbReference type="EMBL" id="KAK6195841.1"/>
    </source>
</evidence>
<dbReference type="Pfam" id="PF13472">
    <property type="entry name" value="Lipase_GDSL_2"/>
    <property type="match status" value="1"/>
</dbReference>